<dbReference type="Gene3D" id="3.40.50.2300">
    <property type="match status" value="1"/>
</dbReference>
<keyword evidence="1 2" id="KW-0597">Phosphoprotein</keyword>
<name>A0ABX0ABQ2_9GAMM</name>
<evidence type="ECO:0000256" key="1">
    <source>
        <dbReference type="ARBA" id="ARBA00022553"/>
    </source>
</evidence>
<proteinExistence type="predicted"/>
<dbReference type="SMART" id="SM00448">
    <property type="entry name" value="REC"/>
    <property type="match status" value="1"/>
</dbReference>
<dbReference type="InterPro" id="IPR011006">
    <property type="entry name" value="CheY-like_superfamily"/>
</dbReference>
<accession>A0ABX0ABQ2</accession>
<dbReference type="Proteomes" id="UP001429354">
    <property type="component" value="Unassembled WGS sequence"/>
</dbReference>
<comment type="caution">
    <text evidence="4">The sequence shown here is derived from an EMBL/GenBank/DDBJ whole genome shotgun (WGS) entry which is preliminary data.</text>
</comment>
<evidence type="ECO:0000256" key="2">
    <source>
        <dbReference type="PROSITE-ProRule" id="PRU00169"/>
    </source>
</evidence>
<organism evidence="4 5">
    <name type="scientific">Pseudoxanthomonas gei</name>
    <dbReference type="NCBI Taxonomy" id="1383030"/>
    <lineage>
        <taxon>Bacteria</taxon>
        <taxon>Pseudomonadati</taxon>
        <taxon>Pseudomonadota</taxon>
        <taxon>Gammaproteobacteria</taxon>
        <taxon>Lysobacterales</taxon>
        <taxon>Lysobacteraceae</taxon>
        <taxon>Pseudoxanthomonas</taxon>
    </lineage>
</organism>
<evidence type="ECO:0000313" key="4">
    <source>
        <dbReference type="EMBL" id="NDK38984.1"/>
    </source>
</evidence>
<dbReference type="PROSITE" id="PS50110">
    <property type="entry name" value="RESPONSE_REGULATORY"/>
    <property type="match status" value="1"/>
</dbReference>
<feature type="modified residue" description="4-aspartylphosphate" evidence="2">
    <location>
        <position position="51"/>
    </location>
</feature>
<evidence type="ECO:0000259" key="3">
    <source>
        <dbReference type="PROSITE" id="PS50110"/>
    </source>
</evidence>
<evidence type="ECO:0000313" key="5">
    <source>
        <dbReference type="Proteomes" id="UP001429354"/>
    </source>
</evidence>
<sequence>MSKVLVIEDNPANMKLALLLRNAGHSVLCAADAENGLMLARAERPDLILMDIQLPGMDGLAATALLKQDPATSAIPVLALTAMAMKSDRERIRVAGCDGYIAKPLRYQELYAAIDGLLSAMPRLADKAGPRGDTGQEATPP</sequence>
<keyword evidence="5" id="KW-1185">Reference proteome</keyword>
<dbReference type="SUPFAM" id="SSF52172">
    <property type="entry name" value="CheY-like"/>
    <property type="match status" value="1"/>
</dbReference>
<dbReference type="CDD" id="cd17548">
    <property type="entry name" value="REC_DivK-like"/>
    <property type="match status" value="1"/>
</dbReference>
<dbReference type="Pfam" id="PF00072">
    <property type="entry name" value="Response_reg"/>
    <property type="match status" value="1"/>
</dbReference>
<dbReference type="PANTHER" id="PTHR45339:SF3">
    <property type="entry name" value="HISTIDINE KINASE"/>
    <property type="match status" value="1"/>
</dbReference>
<gene>
    <name evidence="4" type="ORF">DT603_09045</name>
</gene>
<protein>
    <submittedName>
        <fullName evidence="4">Response regulator</fullName>
    </submittedName>
</protein>
<dbReference type="RefSeq" id="WP_162349557.1">
    <property type="nucleotide sequence ID" value="NZ_QOVG01000005.1"/>
</dbReference>
<feature type="domain" description="Response regulatory" evidence="3">
    <location>
        <begin position="3"/>
        <end position="118"/>
    </location>
</feature>
<reference evidence="4 5" key="1">
    <citation type="submission" date="2018-07" db="EMBL/GenBank/DDBJ databases">
        <title>Whole genome Sequencing of Pseudoxanthomonas gei KCTC 32298 (T).</title>
        <authorList>
            <person name="Kumar S."/>
            <person name="Bansal K."/>
            <person name="Kaur A."/>
            <person name="Patil P."/>
            <person name="Sharma S."/>
            <person name="Patil P.B."/>
        </authorList>
    </citation>
    <scope>NUCLEOTIDE SEQUENCE [LARGE SCALE GENOMIC DNA]</scope>
    <source>
        <strain evidence="4 5">KCTC 32298</strain>
    </source>
</reference>
<dbReference type="InterPro" id="IPR001789">
    <property type="entry name" value="Sig_transdc_resp-reg_receiver"/>
</dbReference>
<dbReference type="EMBL" id="QOVG01000005">
    <property type="protein sequence ID" value="NDK38984.1"/>
    <property type="molecule type" value="Genomic_DNA"/>
</dbReference>
<dbReference type="PANTHER" id="PTHR45339">
    <property type="entry name" value="HYBRID SIGNAL TRANSDUCTION HISTIDINE KINASE J"/>
    <property type="match status" value="1"/>
</dbReference>